<name>A0A4U5NC62_STECR</name>
<proteinExistence type="predicted"/>
<comment type="caution">
    <text evidence="1">The sequence shown here is derived from an EMBL/GenBank/DDBJ whole genome shotgun (WGS) entry which is preliminary data.</text>
</comment>
<keyword evidence="2" id="KW-1185">Reference proteome</keyword>
<dbReference type="Proteomes" id="UP000298663">
    <property type="component" value="Unassembled WGS sequence"/>
</dbReference>
<dbReference type="EMBL" id="AZBU02000004">
    <property type="protein sequence ID" value="TKR80358.1"/>
    <property type="molecule type" value="Genomic_DNA"/>
</dbReference>
<reference evidence="1 2" key="1">
    <citation type="journal article" date="2015" name="Genome Biol.">
        <title>Comparative genomics of Steinernema reveals deeply conserved gene regulatory networks.</title>
        <authorList>
            <person name="Dillman A.R."/>
            <person name="Macchietto M."/>
            <person name="Porter C.F."/>
            <person name="Rogers A."/>
            <person name="Williams B."/>
            <person name="Antoshechkin I."/>
            <person name="Lee M.M."/>
            <person name="Goodwin Z."/>
            <person name="Lu X."/>
            <person name="Lewis E.E."/>
            <person name="Goodrich-Blair H."/>
            <person name="Stock S.P."/>
            <person name="Adams B.J."/>
            <person name="Sternberg P.W."/>
            <person name="Mortazavi A."/>
        </authorList>
    </citation>
    <scope>NUCLEOTIDE SEQUENCE [LARGE SCALE GENOMIC DNA]</scope>
    <source>
        <strain evidence="1 2">ALL</strain>
    </source>
</reference>
<reference evidence="1 2" key="2">
    <citation type="journal article" date="2019" name="G3 (Bethesda)">
        <title>Hybrid Assembly of the Genome of the Entomopathogenic Nematode Steinernema carpocapsae Identifies the X-Chromosome.</title>
        <authorList>
            <person name="Serra L."/>
            <person name="Macchietto M."/>
            <person name="Macias-Munoz A."/>
            <person name="McGill C.J."/>
            <person name="Rodriguez I.M."/>
            <person name="Rodriguez B."/>
            <person name="Murad R."/>
            <person name="Mortazavi A."/>
        </authorList>
    </citation>
    <scope>NUCLEOTIDE SEQUENCE [LARGE SCALE GENOMIC DNA]</scope>
    <source>
        <strain evidence="1 2">ALL</strain>
    </source>
</reference>
<protein>
    <submittedName>
        <fullName evidence="1">Uncharacterized protein</fullName>
    </submittedName>
</protein>
<dbReference type="AlphaFoldDB" id="A0A4U5NC62"/>
<evidence type="ECO:0000313" key="1">
    <source>
        <dbReference type="EMBL" id="TKR80358.1"/>
    </source>
</evidence>
<sequence length="120" mass="13355">MLRVSSQVRSGSSWPSFCLSLVAIIIDCGRVERRGAAAKKTTRVDKCAAKCLAGQSPNFALVLFYARIRELFSSEAPIWIRWRALDSGFPTVAAPFECRFWIVKGVSRCIGCDSQKYQTS</sequence>
<gene>
    <name evidence="1" type="ORF">L596_014443</name>
</gene>
<accession>A0A4U5NC62</accession>
<evidence type="ECO:0000313" key="2">
    <source>
        <dbReference type="Proteomes" id="UP000298663"/>
    </source>
</evidence>
<organism evidence="1 2">
    <name type="scientific">Steinernema carpocapsae</name>
    <name type="common">Entomopathogenic nematode</name>
    <dbReference type="NCBI Taxonomy" id="34508"/>
    <lineage>
        <taxon>Eukaryota</taxon>
        <taxon>Metazoa</taxon>
        <taxon>Ecdysozoa</taxon>
        <taxon>Nematoda</taxon>
        <taxon>Chromadorea</taxon>
        <taxon>Rhabditida</taxon>
        <taxon>Tylenchina</taxon>
        <taxon>Panagrolaimomorpha</taxon>
        <taxon>Strongyloidoidea</taxon>
        <taxon>Steinernematidae</taxon>
        <taxon>Steinernema</taxon>
    </lineage>
</organism>